<protein>
    <submittedName>
        <fullName evidence="2">Uncharacterized protein</fullName>
    </submittedName>
</protein>
<comment type="caution">
    <text evidence="2">The sequence shown here is derived from an EMBL/GenBank/DDBJ whole genome shotgun (WGS) entry which is preliminary data.</text>
</comment>
<dbReference type="EMBL" id="JAKZEL010000028">
    <property type="protein sequence ID" value="KAI4529349.1"/>
    <property type="molecule type" value="Genomic_DNA"/>
</dbReference>
<dbReference type="AlphaFoldDB" id="A0AAD4TMU0"/>
<evidence type="ECO:0000313" key="2">
    <source>
        <dbReference type="EMBL" id="KAI4529349.1"/>
    </source>
</evidence>
<dbReference type="Proteomes" id="UP001214576">
    <property type="component" value="Unassembled WGS sequence"/>
</dbReference>
<reference evidence="2" key="1">
    <citation type="submission" date="2022-03" db="EMBL/GenBank/DDBJ databases">
        <title>Genomic analyses of argali, domestic sheep and their hybrids provide insights into chromosomal evolution, heterosis and genetic basis of agronomic traits.</title>
        <authorList>
            <person name="Li M."/>
        </authorList>
    </citation>
    <scope>NUCLEOTIDE SEQUENCE</scope>
    <source>
        <strain evidence="2">CAU-MHL-2022a</strain>
        <tissue evidence="2">Skin</tissue>
    </source>
</reference>
<feature type="region of interest" description="Disordered" evidence="1">
    <location>
        <begin position="126"/>
        <end position="171"/>
    </location>
</feature>
<gene>
    <name evidence="2" type="ORF">MG293_020597</name>
</gene>
<name>A0AAD4TMU0_OVIAM</name>
<evidence type="ECO:0000256" key="1">
    <source>
        <dbReference type="SAM" id="MobiDB-lite"/>
    </source>
</evidence>
<keyword evidence="3" id="KW-1185">Reference proteome</keyword>
<accession>A0AAD4TMU0</accession>
<organism evidence="2 3">
    <name type="scientific">Ovis ammon polii</name>
    <dbReference type="NCBI Taxonomy" id="230172"/>
    <lineage>
        <taxon>Eukaryota</taxon>
        <taxon>Metazoa</taxon>
        <taxon>Chordata</taxon>
        <taxon>Craniata</taxon>
        <taxon>Vertebrata</taxon>
        <taxon>Euteleostomi</taxon>
        <taxon>Mammalia</taxon>
        <taxon>Eutheria</taxon>
        <taxon>Laurasiatheria</taxon>
        <taxon>Artiodactyla</taxon>
        <taxon>Ruminantia</taxon>
        <taxon>Pecora</taxon>
        <taxon>Bovidae</taxon>
        <taxon>Caprinae</taxon>
        <taxon>Ovis</taxon>
    </lineage>
</organism>
<proteinExistence type="predicted"/>
<evidence type="ECO:0000313" key="3">
    <source>
        <dbReference type="Proteomes" id="UP001214576"/>
    </source>
</evidence>
<sequence>MKCGNEENALILRRYKLKFTGMALNDHKLQGTTSFFLLSQENIKFFLVVLRQVNNTRIPRLRKNSKASAQIQPAAPKLIPVLSASYKKHKRPICQPLGPDWGGRLPLQEKPLKMKKGLPWETQAYRRQEPDAAQHQSLHPLGSLDSSQFHGPQAPKEEPRDLSFSLVTQRR</sequence>